<organism evidence="6 7">
    <name type="scientific">Rhodocyclus tenuis</name>
    <name type="common">Rhodospirillum tenue</name>
    <dbReference type="NCBI Taxonomy" id="1066"/>
    <lineage>
        <taxon>Bacteria</taxon>
        <taxon>Pseudomonadati</taxon>
        <taxon>Pseudomonadota</taxon>
        <taxon>Betaproteobacteria</taxon>
        <taxon>Rhodocyclales</taxon>
        <taxon>Rhodocyclaceae</taxon>
        <taxon>Rhodocyclus</taxon>
    </lineage>
</organism>
<evidence type="ECO:0000259" key="5">
    <source>
        <dbReference type="PROSITE" id="PS50043"/>
    </source>
</evidence>
<dbReference type="PROSITE" id="PS50043">
    <property type="entry name" value="HTH_LUXR_2"/>
    <property type="match status" value="1"/>
</dbReference>
<dbReference type="CDD" id="cd06170">
    <property type="entry name" value="LuxR_C_like"/>
    <property type="match status" value="1"/>
</dbReference>
<keyword evidence="2" id="KW-0238">DNA-binding</keyword>
<dbReference type="PRINTS" id="PR00038">
    <property type="entry name" value="HTHLUXR"/>
</dbReference>
<keyword evidence="3" id="KW-0804">Transcription</keyword>
<feature type="domain" description="HTH luxR-type" evidence="5">
    <location>
        <begin position="208"/>
        <end position="273"/>
    </location>
</feature>
<reference evidence="6 7" key="1">
    <citation type="submission" date="2019-10" db="EMBL/GenBank/DDBJ databases">
        <title>Whole-genome sequence of the purple nonsulfur photosynthetic bacterium Rhodocyclus tenuis.</title>
        <authorList>
            <person name="Kyndt J.A."/>
            <person name="Meyer T.E."/>
        </authorList>
    </citation>
    <scope>NUCLEOTIDE SEQUENCE [LARGE SCALE GENOMIC DNA]</scope>
    <source>
        <strain evidence="6 7">DSM 110</strain>
    </source>
</reference>
<dbReference type="InterPro" id="IPR036388">
    <property type="entry name" value="WH-like_DNA-bd_sf"/>
</dbReference>
<dbReference type="GO" id="GO:0006355">
    <property type="term" value="P:regulation of DNA-templated transcription"/>
    <property type="evidence" value="ECO:0007669"/>
    <property type="project" value="InterPro"/>
</dbReference>
<protein>
    <submittedName>
        <fullName evidence="6">Transcriptional regulator EpsA</fullName>
    </submittedName>
</protein>
<dbReference type="PANTHER" id="PTHR44688">
    <property type="entry name" value="DNA-BINDING TRANSCRIPTIONAL ACTIVATOR DEVR_DOSR"/>
    <property type="match status" value="1"/>
</dbReference>
<dbReference type="OrthoDB" id="135231at2"/>
<dbReference type="SMART" id="SM00421">
    <property type="entry name" value="HTH_LUXR"/>
    <property type="match status" value="1"/>
</dbReference>
<accession>A0A6L5JY92</accession>
<dbReference type="InterPro" id="IPR000792">
    <property type="entry name" value="Tscrpt_reg_LuxR_C"/>
</dbReference>
<feature type="region of interest" description="Disordered" evidence="4">
    <location>
        <begin position="189"/>
        <end position="216"/>
    </location>
</feature>
<evidence type="ECO:0000256" key="2">
    <source>
        <dbReference type="ARBA" id="ARBA00023125"/>
    </source>
</evidence>
<evidence type="ECO:0000256" key="4">
    <source>
        <dbReference type="SAM" id="MobiDB-lite"/>
    </source>
</evidence>
<evidence type="ECO:0000256" key="3">
    <source>
        <dbReference type="ARBA" id="ARBA00023163"/>
    </source>
</evidence>
<dbReference type="InterPro" id="IPR016032">
    <property type="entry name" value="Sig_transdc_resp-reg_C-effctor"/>
</dbReference>
<evidence type="ECO:0000313" key="7">
    <source>
        <dbReference type="Proteomes" id="UP000480275"/>
    </source>
</evidence>
<dbReference type="EMBL" id="WIXJ01000008">
    <property type="protein sequence ID" value="MQY52295.1"/>
    <property type="molecule type" value="Genomic_DNA"/>
</dbReference>
<name>A0A6L5JY92_RHOTE</name>
<dbReference type="AlphaFoldDB" id="A0A6L5JY92"/>
<evidence type="ECO:0000313" key="6">
    <source>
        <dbReference type="EMBL" id="MQY52295.1"/>
    </source>
</evidence>
<dbReference type="SUPFAM" id="SSF46894">
    <property type="entry name" value="C-terminal effector domain of the bipartite response regulators"/>
    <property type="match status" value="1"/>
</dbReference>
<dbReference type="Proteomes" id="UP000480275">
    <property type="component" value="Unassembled WGS sequence"/>
</dbReference>
<dbReference type="NCBIfam" id="TIGR03020">
    <property type="entry name" value="EpsA"/>
    <property type="match status" value="1"/>
</dbReference>
<comment type="caution">
    <text evidence="6">The sequence shown here is derived from an EMBL/GenBank/DDBJ whole genome shotgun (WGS) entry which is preliminary data.</text>
</comment>
<dbReference type="PROSITE" id="PS00622">
    <property type="entry name" value="HTH_LUXR_1"/>
    <property type="match status" value="1"/>
</dbReference>
<dbReference type="Pfam" id="PF00196">
    <property type="entry name" value="GerE"/>
    <property type="match status" value="1"/>
</dbReference>
<keyword evidence="1" id="KW-0805">Transcription regulation</keyword>
<sequence>MNLTESLKADDPARYFGILRGAVSVRRHFDLLTWLQGDIQRYVPHDIMAAAWGDFERGSLRYDIASPLPGVRTGEITDGAIAPLLHQLFRRWVEFGRQPYTLDTGDAGFALDADNAADALGGPVGGALRRMRSSLVHGICDERGRHDCLYVLFSSATVHGDKHRSNIEIILPYLDTALRQVAHLPTQQRRRASDFVLGSPAASARSDEGDASPPLSPREKEIMEWVRLGKTNQEVGMILEISEFTVKNHLQRIFKKFGVYNRTHAVTRFEKQYPRQYQRNDRP</sequence>
<dbReference type="GO" id="GO:0003677">
    <property type="term" value="F:DNA binding"/>
    <property type="evidence" value="ECO:0007669"/>
    <property type="project" value="UniProtKB-KW"/>
</dbReference>
<evidence type="ECO:0000256" key="1">
    <source>
        <dbReference type="ARBA" id="ARBA00023015"/>
    </source>
</evidence>
<dbReference type="InterPro" id="IPR017470">
    <property type="entry name" value="Tscrpt_reg_EpsA"/>
</dbReference>
<proteinExistence type="predicted"/>
<gene>
    <name evidence="6" type="primary">epsA</name>
    <name evidence="6" type="ORF">GHK24_10970</name>
</gene>
<dbReference type="PANTHER" id="PTHR44688:SF16">
    <property type="entry name" value="DNA-BINDING TRANSCRIPTIONAL ACTIVATOR DEVR_DOSR"/>
    <property type="match status" value="1"/>
</dbReference>
<dbReference type="Gene3D" id="1.10.10.10">
    <property type="entry name" value="Winged helix-like DNA-binding domain superfamily/Winged helix DNA-binding domain"/>
    <property type="match status" value="1"/>
</dbReference>